<feature type="compositionally biased region" description="Basic residues" evidence="1">
    <location>
        <begin position="239"/>
        <end position="257"/>
    </location>
</feature>
<feature type="region of interest" description="Disordered" evidence="1">
    <location>
        <begin position="1"/>
        <end position="38"/>
    </location>
</feature>
<accession>A0A367LGJ6</accession>
<feature type="compositionally biased region" description="Basic residues" evidence="1">
    <location>
        <begin position="12"/>
        <end position="23"/>
    </location>
</feature>
<feature type="compositionally biased region" description="Pro residues" evidence="1">
    <location>
        <begin position="145"/>
        <end position="157"/>
    </location>
</feature>
<feature type="region of interest" description="Disordered" evidence="1">
    <location>
        <begin position="128"/>
        <end position="362"/>
    </location>
</feature>
<comment type="caution">
    <text evidence="2">The sequence shown here is derived from an EMBL/GenBank/DDBJ whole genome shotgun (WGS) entry which is preliminary data.</text>
</comment>
<evidence type="ECO:0000313" key="2">
    <source>
        <dbReference type="EMBL" id="RCI13382.1"/>
    </source>
</evidence>
<name>A0A367LGJ6_9HYPO</name>
<dbReference type="Proteomes" id="UP000253664">
    <property type="component" value="Unassembled WGS sequence"/>
</dbReference>
<feature type="compositionally biased region" description="Basic and acidic residues" evidence="1">
    <location>
        <begin position="340"/>
        <end position="349"/>
    </location>
</feature>
<proteinExistence type="predicted"/>
<gene>
    <name evidence="2" type="ORF">L249_0301</name>
</gene>
<feature type="compositionally biased region" description="Pro residues" evidence="1">
    <location>
        <begin position="169"/>
        <end position="182"/>
    </location>
</feature>
<keyword evidence="3" id="KW-1185">Reference proteome</keyword>
<feature type="compositionally biased region" description="Polar residues" evidence="1">
    <location>
        <begin position="261"/>
        <end position="281"/>
    </location>
</feature>
<dbReference type="OrthoDB" id="10577650at2759"/>
<feature type="compositionally biased region" description="Polar residues" evidence="1">
    <location>
        <begin position="223"/>
        <end position="238"/>
    </location>
</feature>
<evidence type="ECO:0000256" key="1">
    <source>
        <dbReference type="SAM" id="MobiDB-lite"/>
    </source>
</evidence>
<protein>
    <submittedName>
        <fullName evidence="2">Uncharacterized protein</fullName>
    </submittedName>
</protein>
<evidence type="ECO:0000313" key="3">
    <source>
        <dbReference type="Proteomes" id="UP000253664"/>
    </source>
</evidence>
<dbReference type="EMBL" id="LKCN02000007">
    <property type="protein sequence ID" value="RCI13382.1"/>
    <property type="molecule type" value="Genomic_DNA"/>
</dbReference>
<sequence>MDPIQIHPPGQQRKHAHQIPRRTKQMEEPIIPSPKEGEEESIIDNFEAGYDNLIDLPARYRDCPQRVPRISQSDLLEAAPCPFTYKVVTMSHRMLVLLASFAICLLLWPSHCEAKPLSDGMEAISTGTWSGHHRSASHGFGLSSIPPPRPSSPPRLPPAQHDNVAPLPAVAPPEPTNPPLPPSSEDLDEVPSMPPPPVPEEPQASAISEPKQESPVPDETTSEQKLNETMSTSKSSNRFFRHAYSRISRMMKKPKQKSKSETSAPKPQGQEATSQSESASPQVYPRPRRGALVRFSRKEQKGKDQAQASSSKPHEQMAEMPGPSWRQPQYLPRNVAGTLKRKETRKETDPLFLHPQLRGVGE</sequence>
<organism evidence="2 3">
    <name type="scientific">Ophiocordyceps polyrhachis-furcata BCC 54312</name>
    <dbReference type="NCBI Taxonomy" id="1330021"/>
    <lineage>
        <taxon>Eukaryota</taxon>
        <taxon>Fungi</taxon>
        <taxon>Dikarya</taxon>
        <taxon>Ascomycota</taxon>
        <taxon>Pezizomycotina</taxon>
        <taxon>Sordariomycetes</taxon>
        <taxon>Hypocreomycetidae</taxon>
        <taxon>Hypocreales</taxon>
        <taxon>Ophiocordycipitaceae</taxon>
        <taxon>Ophiocordyceps</taxon>
    </lineage>
</organism>
<reference evidence="2 3" key="1">
    <citation type="journal article" date="2015" name="BMC Genomics">
        <title>Insights from the genome of Ophiocordyceps polyrhachis-furcata to pathogenicity and host specificity in insect fungi.</title>
        <authorList>
            <person name="Wichadakul D."/>
            <person name="Kobmoo N."/>
            <person name="Ingsriswang S."/>
            <person name="Tangphatsornruang S."/>
            <person name="Chantasingh D."/>
            <person name="Luangsa-ard J.J."/>
            <person name="Eurwilaichitr L."/>
        </authorList>
    </citation>
    <scope>NUCLEOTIDE SEQUENCE [LARGE SCALE GENOMIC DNA]</scope>
    <source>
        <strain evidence="2 3">BCC 54312</strain>
    </source>
</reference>
<dbReference type="AlphaFoldDB" id="A0A367LGJ6"/>